<dbReference type="Proteomes" id="UP001632038">
    <property type="component" value="Unassembled WGS sequence"/>
</dbReference>
<evidence type="ECO:0000256" key="3">
    <source>
        <dbReference type="ARBA" id="ARBA00022525"/>
    </source>
</evidence>
<dbReference type="InterPro" id="IPR044859">
    <property type="entry name" value="Allene_oxi_cyc_Dirigent"/>
</dbReference>
<dbReference type="Gene3D" id="2.40.480.10">
    <property type="entry name" value="Allene oxide cyclase-like"/>
    <property type="match status" value="1"/>
</dbReference>
<sequence>MSKQISLSTMASIAIFTTLLLIISSISIPFIHSHQFSTQLTQKHMARKTLKTTRIRFFFHDIVSGRNPTAIPIVPAKDNSTFFGSLTMIDDPLTVGPSLSSKIIGRAQGFYGGSGLVNPALLMVMNYVFTNESKHYGSTLSLLGRNPFITSEKEMPIVGGTGKFRFAQGFVRFKTYSINSTGDAIVQYNATVYHF</sequence>
<evidence type="ECO:0000256" key="2">
    <source>
        <dbReference type="ARBA" id="ARBA00011738"/>
    </source>
</evidence>
<dbReference type="GO" id="GO:0048046">
    <property type="term" value="C:apoplast"/>
    <property type="evidence" value="ECO:0007669"/>
    <property type="project" value="UniProtKB-SubCell"/>
</dbReference>
<keyword evidence="6" id="KW-1185">Reference proteome</keyword>
<dbReference type="EMBL" id="JAVIJP010000052">
    <property type="protein sequence ID" value="KAL3625521.1"/>
    <property type="molecule type" value="Genomic_DNA"/>
</dbReference>
<name>A0ABD3C6V9_9LAMI</name>
<comment type="subunit">
    <text evidence="2 4">Homodimer.</text>
</comment>
<dbReference type="GO" id="GO:0009699">
    <property type="term" value="P:phenylpropanoid biosynthetic process"/>
    <property type="evidence" value="ECO:0007669"/>
    <property type="project" value="UniProtKB-ARBA"/>
</dbReference>
<proteinExistence type="inferred from homology"/>
<dbReference type="PANTHER" id="PTHR21495">
    <property type="entry name" value="NUCLEOPORIN-RELATED"/>
    <property type="match status" value="1"/>
</dbReference>
<reference evidence="6" key="1">
    <citation type="journal article" date="2024" name="IScience">
        <title>Strigolactones Initiate the Formation of Haustorium-like Structures in Castilleja.</title>
        <authorList>
            <person name="Buerger M."/>
            <person name="Peterson D."/>
            <person name="Chory J."/>
        </authorList>
    </citation>
    <scope>NUCLEOTIDE SEQUENCE [LARGE SCALE GENOMIC DNA]</scope>
</reference>
<comment type="subcellular location">
    <subcellularLocation>
        <location evidence="4">Secreted</location>
        <location evidence="4">Extracellular space</location>
        <location evidence="4">Apoplast</location>
    </subcellularLocation>
</comment>
<evidence type="ECO:0000256" key="1">
    <source>
        <dbReference type="ARBA" id="ARBA00010746"/>
    </source>
</evidence>
<evidence type="ECO:0000313" key="6">
    <source>
        <dbReference type="Proteomes" id="UP001632038"/>
    </source>
</evidence>
<organism evidence="5 6">
    <name type="scientific">Castilleja foliolosa</name>
    <dbReference type="NCBI Taxonomy" id="1961234"/>
    <lineage>
        <taxon>Eukaryota</taxon>
        <taxon>Viridiplantae</taxon>
        <taxon>Streptophyta</taxon>
        <taxon>Embryophyta</taxon>
        <taxon>Tracheophyta</taxon>
        <taxon>Spermatophyta</taxon>
        <taxon>Magnoliopsida</taxon>
        <taxon>eudicotyledons</taxon>
        <taxon>Gunneridae</taxon>
        <taxon>Pentapetalae</taxon>
        <taxon>asterids</taxon>
        <taxon>lamiids</taxon>
        <taxon>Lamiales</taxon>
        <taxon>Orobanchaceae</taxon>
        <taxon>Pedicularideae</taxon>
        <taxon>Castillejinae</taxon>
        <taxon>Castilleja</taxon>
    </lineage>
</organism>
<keyword evidence="3 4" id="KW-0964">Secreted</keyword>
<comment type="caution">
    <text evidence="5">The sequence shown here is derived from an EMBL/GenBank/DDBJ whole genome shotgun (WGS) entry which is preliminary data.</text>
</comment>
<evidence type="ECO:0000313" key="5">
    <source>
        <dbReference type="EMBL" id="KAL3625521.1"/>
    </source>
</evidence>
<evidence type="ECO:0000256" key="4">
    <source>
        <dbReference type="RuleBase" id="RU363099"/>
    </source>
</evidence>
<protein>
    <recommendedName>
        <fullName evidence="4">Dirigent protein</fullName>
    </recommendedName>
</protein>
<dbReference type="AlphaFoldDB" id="A0ABD3C6V9"/>
<gene>
    <name evidence="5" type="ORF">CASFOL_030975</name>
</gene>
<dbReference type="Pfam" id="PF03018">
    <property type="entry name" value="Dirigent"/>
    <property type="match status" value="1"/>
</dbReference>
<comment type="function">
    <text evidence="4">Dirigent proteins impart stereoselectivity on the phenoxy radical-coupling reaction, yielding optically active lignans from two molecules of coniferyl alcohol in the biosynthesis of lignans, flavonolignans, and alkaloids and thus plays a central role in plant secondary metabolism.</text>
</comment>
<accession>A0ABD3C6V9</accession>
<dbReference type="InterPro" id="IPR004265">
    <property type="entry name" value="Dirigent"/>
</dbReference>
<comment type="similarity">
    <text evidence="1 4">Belongs to the plant dirigent protein family.</text>
</comment>
<keyword evidence="4" id="KW-0052">Apoplast</keyword>